<dbReference type="Proteomes" id="UP001595455">
    <property type="component" value="Unassembled WGS sequence"/>
</dbReference>
<dbReference type="OrthoDB" id="9788068at2"/>
<dbReference type="SFLD" id="SFLDS00057">
    <property type="entry name" value="Glutaminase/Asparaginase"/>
    <property type="match status" value="1"/>
</dbReference>
<evidence type="ECO:0000313" key="5">
    <source>
        <dbReference type="Proteomes" id="UP001595455"/>
    </source>
</evidence>
<dbReference type="RefSeq" id="WP_107006833.1">
    <property type="nucleotide sequence ID" value="NZ_JBHRSF010000005.1"/>
</dbReference>
<dbReference type="PANTHER" id="PTHR11707:SF28">
    <property type="entry name" value="60 KDA LYSOPHOSPHOLIPASE"/>
    <property type="match status" value="1"/>
</dbReference>
<reference evidence="2" key="1">
    <citation type="journal article" date="2014" name="Int. J. Syst. Evol. Microbiol.">
        <title>Complete genome of a new Firmicutes species belonging to the dominant human colonic microbiota ('Ruminococcus bicirculans') reveals two chromosomes and a selective capacity to utilize plant glucans.</title>
        <authorList>
            <consortium name="NISC Comparative Sequencing Program"/>
            <person name="Wegmann U."/>
            <person name="Louis P."/>
            <person name="Goesmann A."/>
            <person name="Henrissat B."/>
            <person name="Duncan S.H."/>
            <person name="Flint H.J."/>
        </authorList>
    </citation>
    <scope>NUCLEOTIDE SEQUENCE</scope>
    <source>
        <strain evidence="2">KCTC 62575</strain>
    </source>
</reference>
<evidence type="ECO:0000313" key="3">
    <source>
        <dbReference type="EMBL" id="RFC85237.1"/>
    </source>
</evidence>
<proteinExistence type="predicted"/>
<dbReference type="PROSITE" id="PS51732">
    <property type="entry name" value="ASN_GLN_ASE_3"/>
    <property type="match status" value="1"/>
</dbReference>
<dbReference type="PANTHER" id="PTHR11707">
    <property type="entry name" value="L-ASPARAGINASE"/>
    <property type="match status" value="1"/>
</dbReference>
<dbReference type="Gene3D" id="3.40.50.1170">
    <property type="entry name" value="L-asparaginase, N-terminal domain"/>
    <property type="match status" value="1"/>
</dbReference>
<dbReference type="PIRSF" id="PIRSF500176">
    <property type="entry name" value="L_ASNase"/>
    <property type="match status" value="1"/>
</dbReference>
<dbReference type="GO" id="GO:0004067">
    <property type="term" value="F:asparaginase activity"/>
    <property type="evidence" value="ECO:0007669"/>
    <property type="project" value="UniProtKB-UniRule"/>
</dbReference>
<dbReference type="InterPro" id="IPR027473">
    <property type="entry name" value="L-asparaginase_C"/>
</dbReference>
<dbReference type="InterPro" id="IPR027474">
    <property type="entry name" value="L-asparaginase_N"/>
</dbReference>
<evidence type="ECO:0000313" key="2">
    <source>
        <dbReference type="EMBL" id="MFC2994049.1"/>
    </source>
</evidence>
<evidence type="ECO:0000259" key="1">
    <source>
        <dbReference type="Pfam" id="PF00710"/>
    </source>
</evidence>
<dbReference type="Proteomes" id="UP000240957">
    <property type="component" value="Unassembled WGS sequence"/>
</dbReference>
<gene>
    <name evidence="2" type="ORF">ACFODO_01950</name>
    <name evidence="3" type="ORF">C9E89_002305</name>
</gene>
<name>A0A371YUU9_9GAMM</name>
<protein>
    <submittedName>
        <fullName evidence="2 3">Asparaginase</fullName>
        <ecNumber evidence="2">3.5.1.1</ecNumber>
    </submittedName>
</protein>
<dbReference type="PIRSF" id="PIRSF001220">
    <property type="entry name" value="L-ASNase_gatD"/>
    <property type="match status" value="1"/>
</dbReference>
<dbReference type="PRINTS" id="PR00139">
    <property type="entry name" value="ASNGLNASE"/>
</dbReference>
<comment type="caution">
    <text evidence="3">The sequence shown here is derived from an EMBL/GenBank/DDBJ whole genome shotgun (WGS) entry which is preliminary data.</text>
</comment>
<dbReference type="Pfam" id="PF00710">
    <property type="entry name" value="Asparaginase"/>
    <property type="match status" value="1"/>
</dbReference>
<dbReference type="SMART" id="SM00870">
    <property type="entry name" value="Asparaginase"/>
    <property type="match status" value="1"/>
</dbReference>
<feature type="domain" description="L-asparaginase N-terminal" evidence="1">
    <location>
        <begin position="4"/>
        <end position="179"/>
    </location>
</feature>
<reference evidence="5" key="3">
    <citation type="journal article" date="2019" name="Int. J. Syst. Evol. Microbiol.">
        <title>The Global Catalogue of Microorganisms (GCM) 10K type strain sequencing project: providing services to taxonomists for standard genome sequencing and annotation.</title>
        <authorList>
            <consortium name="The Broad Institute Genomics Platform"/>
            <consortium name="The Broad Institute Genome Sequencing Center for Infectious Disease"/>
            <person name="Wu L."/>
            <person name="Ma J."/>
        </authorList>
    </citation>
    <scope>NUCLEOTIDE SEQUENCE [LARGE SCALE GENOMIC DNA]</scope>
    <source>
        <strain evidence="5">KCTC 62575</strain>
    </source>
</reference>
<reference evidence="3 4" key="2">
    <citation type="submission" date="2018-08" db="EMBL/GenBank/DDBJ databases">
        <title>The draft genome of Acinetobacter sichuanensis strain WCHAc060041.</title>
        <authorList>
            <person name="Qin J."/>
            <person name="Feng Y."/>
            <person name="Zong Z."/>
        </authorList>
    </citation>
    <scope>NUCLEOTIDE SEQUENCE [LARGE SCALE GENOMIC DNA]</scope>
    <source>
        <strain evidence="3 4">WCHAc060041</strain>
    </source>
</reference>
<keyword evidence="5" id="KW-1185">Reference proteome</keyword>
<dbReference type="InterPro" id="IPR006034">
    <property type="entry name" value="Asparaginase/glutaminase-like"/>
</dbReference>
<dbReference type="InterPro" id="IPR037152">
    <property type="entry name" value="L-asparaginase_N_sf"/>
</dbReference>
<dbReference type="SUPFAM" id="SSF53774">
    <property type="entry name" value="Glutaminase/Asparaginase"/>
    <property type="match status" value="1"/>
</dbReference>
<sequence length="328" mass="36712">MNTKIALIYMGGTFGCVGEPLAPMPEVEFIPKLQHILPPQLKIECFKAPNIKDSSACTAVDWLKLIQQIQTLQLQNFQHFVVIHGTDTLSYAAATLSHFLGESCHVVMTGSQYPLLNIQGDDTREFTDAVDNLNTALEAVSKLPVGVYLAFYHQVVHARTALKAHSTALDAFRGSKADQDIQMLHSVINVQLKHIEKAQHLNIVNWMMVPTELAQFNQNLQSLISNAPHFLILQAYGVGNLAVNASIIQSFKALQQQGCQIVLSTQVPLGGMDQRYAISQWIKESKVLISDALSQADLYAKILKIYLQYPTPDQWHTHWYDHFNHSPE</sequence>
<dbReference type="EMBL" id="JBHRSF010000005">
    <property type="protein sequence ID" value="MFC2994049.1"/>
    <property type="molecule type" value="Genomic_DNA"/>
</dbReference>
<dbReference type="InterPro" id="IPR036152">
    <property type="entry name" value="Asp/glu_Ase-like_sf"/>
</dbReference>
<reference evidence="2" key="4">
    <citation type="submission" date="2024-09" db="EMBL/GenBank/DDBJ databases">
        <authorList>
            <person name="Sun Q."/>
            <person name="Mori K."/>
        </authorList>
    </citation>
    <scope>NUCLEOTIDE SEQUENCE</scope>
    <source>
        <strain evidence="2">KCTC 62575</strain>
    </source>
</reference>
<dbReference type="AlphaFoldDB" id="A0A371YUU9"/>
<organism evidence="3 4">
    <name type="scientific">Acinetobacter sichuanensis</name>
    <dbReference type="NCBI Taxonomy" id="2136183"/>
    <lineage>
        <taxon>Bacteria</taxon>
        <taxon>Pseudomonadati</taxon>
        <taxon>Pseudomonadota</taxon>
        <taxon>Gammaproteobacteria</taxon>
        <taxon>Moraxellales</taxon>
        <taxon>Moraxellaceae</taxon>
        <taxon>Acinetobacter</taxon>
    </lineage>
</organism>
<dbReference type="Gene3D" id="3.40.50.40">
    <property type="match status" value="1"/>
</dbReference>
<keyword evidence="2" id="KW-0378">Hydrolase</keyword>
<dbReference type="EMBL" id="PYIX02000002">
    <property type="protein sequence ID" value="RFC85237.1"/>
    <property type="molecule type" value="Genomic_DNA"/>
</dbReference>
<evidence type="ECO:0000313" key="4">
    <source>
        <dbReference type="Proteomes" id="UP000240957"/>
    </source>
</evidence>
<dbReference type="EC" id="3.5.1.1" evidence="2"/>
<dbReference type="PROSITE" id="PS51257">
    <property type="entry name" value="PROKAR_LIPOPROTEIN"/>
    <property type="match status" value="1"/>
</dbReference>
<accession>A0A371YUU9</accession>